<evidence type="ECO:0000313" key="3">
    <source>
        <dbReference type="Proteomes" id="UP000604825"/>
    </source>
</evidence>
<evidence type="ECO:0000256" key="1">
    <source>
        <dbReference type="SAM" id="MobiDB-lite"/>
    </source>
</evidence>
<gene>
    <name evidence="2" type="ORF">NCGR_LOCUS35688</name>
</gene>
<comment type="caution">
    <text evidence="2">The sequence shown here is derived from an EMBL/GenBank/DDBJ whole genome shotgun (WGS) entry which is preliminary data.</text>
</comment>
<sequence>MAGSEVEEVLDAHGGVAGELLQPELERTITGAASVPLSMPPMDGDHTEAAHTDHAHSSDDAPNEEVGLEDLEDLGTWVPVERTASLLANGRSPWPGCGLVALQSPWFSLASGGQGSSSQGVR</sequence>
<dbReference type="EMBL" id="CAJGYO010000008">
    <property type="protein sequence ID" value="CAD6251956.1"/>
    <property type="molecule type" value="Genomic_DNA"/>
</dbReference>
<keyword evidence="3" id="KW-1185">Reference proteome</keyword>
<reference evidence="2" key="1">
    <citation type="submission" date="2020-10" db="EMBL/GenBank/DDBJ databases">
        <authorList>
            <person name="Han B."/>
            <person name="Lu T."/>
            <person name="Zhao Q."/>
            <person name="Huang X."/>
            <person name="Zhao Y."/>
        </authorList>
    </citation>
    <scope>NUCLEOTIDE SEQUENCE</scope>
</reference>
<dbReference type="AlphaFoldDB" id="A0A811Q7H7"/>
<evidence type="ECO:0000313" key="2">
    <source>
        <dbReference type="EMBL" id="CAD6251956.1"/>
    </source>
</evidence>
<accession>A0A811Q7H7</accession>
<protein>
    <submittedName>
        <fullName evidence="2">Uncharacterized protein</fullName>
    </submittedName>
</protein>
<proteinExistence type="predicted"/>
<feature type="compositionally biased region" description="Basic and acidic residues" evidence="1">
    <location>
        <begin position="43"/>
        <end position="59"/>
    </location>
</feature>
<name>A0A811Q7H7_9POAL</name>
<dbReference type="Proteomes" id="UP000604825">
    <property type="component" value="Unassembled WGS sequence"/>
</dbReference>
<organism evidence="2 3">
    <name type="scientific">Miscanthus lutarioriparius</name>
    <dbReference type="NCBI Taxonomy" id="422564"/>
    <lineage>
        <taxon>Eukaryota</taxon>
        <taxon>Viridiplantae</taxon>
        <taxon>Streptophyta</taxon>
        <taxon>Embryophyta</taxon>
        <taxon>Tracheophyta</taxon>
        <taxon>Spermatophyta</taxon>
        <taxon>Magnoliopsida</taxon>
        <taxon>Liliopsida</taxon>
        <taxon>Poales</taxon>
        <taxon>Poaceae</taxon>
        <taxon>PACMAD clade</taxon>
        <taxon>Panicoideae</taxon>
        <taxon>Andropogonodae</taxon>
        <taxon>Andropogoneae</taxon>
        <taxon>Saccharinae</taxon>
        <taxon>Miscanthus</taxon>
    </lineage>
</organism>
<feature type="region of interest" description="Disordered" evidence="1">
    <location>
        <begin position="34"/>
        <end position="64"/>
    </location>
</feature>